<evidence type="ECO:0000313" key="5">
    <source>
        <dbReference type="EMBL" id="QUL99305.1"/>
    </source>
</evidence>
<proteinExistence type="predicted"/>
<evidence type="ECO:0000313" key="2">
    <source>
        <dbReference type="EMBL" id="QUL98397.1"/>
    </source>
</evidence>
<dbReference type="KEGG" id="fcz:IMF26_03350"/>
<evidence type="ECO:0000313" key="3">
    <source>
        <dbReference type="EMBL" id="QUL99117.1"/>
    </source>
</evidence>
<organism evidence="4">
    <name type="scientific">Candidatus Fermentithermobacillus carboniphilus</name>
    <dbReference type="NCBI Taxonomy" id="3085328"/>
    <lineage>
        <taxon>Bacteria</taxon>
        <taxon>Bacillati</taxon>
        <taxon>Bacillota</taxon>
        <taxon>Candidatus Fermentithermobacillia</taxon>
        <taxon>Candidatus Fermentithermobacillales</taxon>
        <taxon>Candidatus Fermentithermobacillaceae</taxon>
        <taxon>Candidatus Fermentithermobacillus</taxon>
    </lineage>
</organism>
<dbReference type="GO" id="GO:0016887">
    <property type="term" value="F:ATP hydrolysis activity"/>
    <property type="evidence" value="ECO:0007669"/>
    <property type="project" value="InterPro"/>
</dbReference>
<evidence type="ECO:0000259" key="1">
    <source>
        <dbReference type="SMART" id="SM00382"/>
    </source>
</evidence>
<dbReference type="Gene3D" id="3.40.50.300">
    <property type="entry name" value="P-loop containing nucleotide triphosphate hydrolases"/>
    <property type="match status" value="1"/>
</dbReference>
<dbReference type="AlphaFoldDB" id="A0AAT9LE11"/>
<dbReference type="InterPro" id="IPR027417">
    <property type="entry name" value="P-loop_NTPase"/>
</dbReference>
<reference evidence="4" key="1">
    <citation type="submission" date="2020-10" db="EMBL/GenBank/DDBJ databases">
        <authorList>
            <person name="Kadnikov V."/>
            <person name="Beletsky A.V."/>
            <person name="Mardanov A.V."/>
            <person name="Karnachuk O.V."/>
            <person name="Ravin N.V."/>
        </authorList>
    </citation>
    <scope>NUCLEOTIDE SEQUENCE</scope>
    <source>
        <strain evidence="4">Bu02</strain>
    </source>
</reference>
<dbReference type="InterPro" id="IPR052026">
    <property type="entry name" value="ExeA_AAA_ATPase_DNA-bind"/>
</dbReference>
<dbReference type="InterPro" id="IPR049945">
    <property type="entry name" value="AAA_22"/>
</dbReference>
<dbReference type="CDD" id="cd00009">
    <property type="entry name" value="AAA"/>
    <property type="match status" value="1"/>
</dbReference>
<gene>
    <name evidence="3" type="ORF">IMF26_03350</name>
    <name evidence="4" type="ORF">IMF26_04210</name>
    <name evidence="5" type="ORF">IMF26_04415</name>
    <name evidence="2" type="ORF">IMF26_10330</name>
</gene>
<dbReference type="EMBL" id="CP062796">
    <property type="protein sequence ID" value="QUL99117.1"/>
    <property type="molecule type" value="Genomic_DNA"/>
</dbReference>
<dbReference type="SMART" id="SM00382">
    <property type="entry name" value="AAA"/>
    <property type="match status" value="1"/>
</dbReference>
<dbReference type="EMBL" id="CP062796">
    <property type="protein sequence ID" value="QUL99268.1"/>
    <property type="molecule type" value="Genomic_DNA"/>
</dbReference>
<evidence type="ECO:0000313" key="4">
    <source>
        <dbReference type="EMBL" id="QUL99268.1"/>
    </source>
</evidence>
<name>A0AAT9LE11_9FIRM</name>
<dbReference type="Pfam" id="PF13401">
    <property type="entry name" value="AAA_22"/>
    <property type="match status" value="1"/>
</dbReference>
<dbReference type="KEGG" id="fcz:IMF26_04415"/>
<feature type="domain" description="AAA+ ATPase" evidence="1">
    <location>
        <begin position="41"/>
        <end position="189"/>
    </location>
</feature>
<dbReference type="InterPro" id="IPR003593">
    <property type="entry name" value="AAA+_ATPase"/>
</dbReference>
<dbReference type="EMBL" id="CP062796">
    <property type="protein sequence ID" value="QUL99305.1"/>
    <property type="molecule type" value="Genomic_DNA"/>
</dbReference>
<sequence length="266" mass="30251">MYRPFYSLSKEPFGKDIKPQEHFPSQSFKEALARLKYLVDTRGFGAILGESGSGKTYALRTMAESLNPALYKTIYLPMSSGTTMDMYRNLVTGLGEEPRYRKSDLFRQIQKAVEHFFYEKRVTPVFILDEMHLAKPEFLLDLAMIFNFSMDSKNPFVVIIAGLPFLSTRLKLNHIQPLAQRIIVHYKMEPLDKPEVFQYINHRLKLAGATTEVFSQEALEAIASHSAGWPRLVNNLASTSLLLGAQLKKNPIDAEVVRLASMETNL</sequence>
<reference evidence="4" key="2">
    <citation type="journal article" date="2023" name="Biology">
        <title>Prokaryotic Life Associated with Coal-Fire Gas Vents Revealed by Metagenomics.</title>
        <authorList>
            <person name="Kadnikov V.V."/>
            <person name="Mardanov A.V."/>
            <person name="Beletsky A.V."/>
            <person name="Karnachuk O.V."/>
            <person name="Ravin N.V."/>
        </authorList>
    </citation>
    <scope>NUCLEOTIDE SEQUENCE</scope>
    <source>
        <strain evidence="4">Bu02</strain>
    </source>
</reference>
<dbReference type="KEGG" id="fcz:IMF26_04210"/>
<dbReference type="SUPFAM" id="SSF52540">
    <property type="entry name" value="P-loop containing nucleoside triphosphate hydrolases"/>
    <property type="match status" value="1"/>
</dbReference>
<protein>
    <submittedName>
        <fullName evidence="4">AAA family ATPase</fullName>
    </submittedName>
</protein>
<dbReference type="PANTHER" id="PTHR35894">
    <property type="entry name" value="GENERAL SECRETION PATHWAY PROTEIN A-RELATED"/>
    <property type="match status" value="1"/>
</dbReference>
<dbReference type="KEGG" id="fcz:IMF26_10330"/>
<dbReference type="EMBL" id="CP062796">
    <property type="protein sequence ID" value="QUL98397.1"/>
    <property type="molecule type" value="Genomic_DNA"/>
</dbReference>
<dbReference type="PANTHER" id="PTHR35894:SF1">
    <property type="entry name" value="PHOSPHORIBULOKINASE _ URIDINE KINASE FAMILY"/>
    <property type="match status" value="1"/>
</dbReference>
<accession>A0AAT9LE11</accession>